<dbReference type="EMBL" id="JAOYFB010000036">
    <property type="protein sequence ID" value="KAK4021466.1"/>
    <property type="molecule type" value="Genomic_DNA"/>
</dbReference>
<name>A0ABR0A8J6_9CRUS</name>
<sequence>MKELKMVQTRNGYRNETSSRRTSVSIPEHKLKESAMSPPRSIQPISSEVNLDEANQIAIILFFCLTHIVTPALKAFLCDNGLQLPATIDYDYAKMQNANTGSSTPPSGGHCVSVLATRRPPSKRVQVIYNFLIMREYRGAIENQVFLLTSQDYNYWENYLEAWIQLMEIINARTASAEMQGILETLMTSMNENQQIHLANVLSWLTNPVIPDILTGIVESVINDRLMSSKMGKALIFIPVFVFAQSLD</sequence>
<evidence type="ECO:0000313" key="3">
    <source>
        <dbReference type="Proteomes" id="UP001234178"/>
    </source>
</evidence>
<feature type="region of interest" description="Disordered" evidence="1">
    <location>
        <begin position="1"/>
        <end position="41"/>
    </location>
</feature>
<organism evidence="2 3">
    <name type="scientific">Daphnia magna</name>
    <dbReference type="NCBI Taxonomy" id="35525"/>
    <lineage>
        <taxon>Eukaryota</taxon>
        <taxon>Metazoa</taxon>
        <taxon>Ecdysozoa</taxon>
        <taxon>Arthropoda</taxon>
        <taxon>Crustacea</taxon>
        <taxon>Branchiopoda</taxon>
        <taxon>Diplostraca</taxon>
        <taxon>Cladocera</taxon>
        <taxon>Anomopoda</taxon>
        <taxon>Daphniidae</taxon>
        <taxon>Daphnia</taxon>
    </lineage>
</organism>
<accession>A0ABR0A8J6</accession>
<gene>
    <name evidence="2" type="ORF">OUZ56_003382</name>
</gene>
<keyword evidence="3" id="KW-1185">Reference proteome</keyword>
<reference evidence="2 3" key="1">
    <citation type="journal article" date="2023" name="Nucleic Acids Res.">
        <title>The hologenome of Daphnia magna reveals possible DNA methylation and microbiome-mediated evolution of the host genome.</title>
        <authorList>
            <person name="Chaturvedi A."/>
            <person name="Li X."/>
            <person name="Dhandapani V."/>
            <person name="Marshall H."/>
            <person name="Kissane S."/>
            <person name="Cuenca-Cambronero M."/>
            <person name="Asole G."/>
            <person name="Calvet F."/>
            <person name="Ruiz-Romero M."/>
            <person name="Marangio P."/>
            <person name="Guigo R."/>
            <person name="Rago D."/>
            <person name="Mirbahai L."/>
            <person name="Eastwood N."/>
            <person name="Colbourne J.K."/>
            <person name="Zhou J."/>
            <person name="Mallon E."/>
            <person name="Orsini L."/>
        </authorList>
    </citation>
    <scope>NUCLEOTIDE SEQUENCE [LARGE SCALE GENOMIC DNA]</scope>
    <source>
        <strain evidence="2">LRV0_1</strain>
    </source>
</reference>
<evidence type="ECO:0000256" key="1">
    <source>
        <dbReference type="SAM" id="MobiDB-lite"/>
    </source>
</evidence>
<dbReference type="Proteomes" id="UP001234178">
    <property type="component" value="Unassembled WGS sequence"/>
</dbReference>
<evidence type="ECO:0000313" key="2">
    <source>
        <dbReference type="EMBL" id="KAK4021466.1"/>
    </source>
</evidence>
<comment type="caution">
    <text evidence="2">The sequence shown here is derived from an EMBL/GenBank/DDBJ whole genome shotgun (WGS) entry which is preliminary data.</text>
</comment>
<protein>
    <submittedName>
        <fullName evidence="2">Uncharacterized protein</fullName>
    </submittedName>
</protein>
<feature type="compositionally biased region" description="Polar residues" evidence="1">
    <location>
        <begin position="8"/>
        <end position="25"/>
    </location>
</feature>
<proteinExistence type="predicted"/>